<dbReference type="EMBL" id="AP025732">
    <property type="protein sequence ID" value="BDI18634.1"/>
    <property type="molecule type" value="Genomic_DNA"/>
</dbReference>
<keyword evidence="2" id="KW-1185">Reference proteome</keyword>
<organism evidence="1 2">
    <name type="scientific">Nostoc cf. commune SO-36</name>
    <dbReference type="NCBI Taxonomy" id="449208"/>
    <lineage>
        <taxon>Bacteria</taxon>
        <taxon>Bacillati</taxon>
        <taxon>Cyanobacteriota</taxon>
        <taxon>Cyanophyceae</taxon>
        <taxon>Nostocales</taxon>
        <taxon>Nostocaceae</taxon>
        <taxon>Nostoc</taxon>
    </lineage>
</organism>
<proteinExistence type="predicted"/>
<reference evidence="1" key="1">
    <citation type="submission" date="2022-04" db="EMBL/GenBank/DDBJ databases">
        <title>Complete genome sequence of a cyanobacterium, Nostoc sp. SO-36, isolated in Antarctica.</title>
        <authorList>
            <person name="Kanesaki Y."/>
            <person name="Effendi D."/>
            <person name="Sakamoto T."/>
            <person name="Ohtani S."/>
            <person name="Awai K."/>
        </authorList>
    </citation>
    <scope>NUCLEOTIDE SEQUENCE</scope>
    <source>
        <strain evidence="1">SO-36</strain>
    </source>
</reference>
<evidence type="ECO:0000313" key="2">
    <source>
        <dbReference type="Proteomes" id="UP001055453"/>
    </source>
</evidence>
<protein>
    <submittedName>
        <fullName evidence="1">Uncharacterized protein</fullName>
    </submittedName>
</protein>
<name>A0ABM7Z6A9_NOSCO</name>
<evidence type="ECO:0000313" key="1">
    <source>
        <dbReference type="EMBL" id="BDI18634.1"/>
    </source>
</evidence>
<dbReference type="RefSeq" id="WP_251956205.1">
    <property type="nucleotide sequence ID" value="NZ_AP025732.1"/>
</dbReference>
<accession>A0ABM7Z6A9</accession>
<sequence length="161" mass="18542">MVNAFVIAPKLEDLVLKQVVSLQKTDSSGKTAILHPETTKLEPRLANLELRLEKQFNEFKSELIQERQRIDSQFKQLENLIPQKGEQSNPLSLLNSLNKDELSIKLQRSRIPGAEKLAKAIEDARYKKPKQEFEDYRDVVKSVKNLGDKTILTIIDEWSRS</sequence>
<gene>
    <name evidence="1" type="ORF">ANSO36C_44360</name>
</gene>
<dbReference type="Proteomes" id="UP001055453">
    <property type="component" value="Chromosome"/>
</dbReference>